<dbReference type="EMBL" id="VFIP01000016">
    <property type="protein sequence ID" value="TWR95206.1"/>
    <property type="molecule type" value="Genomic_DNA"/>
</dbReference>
<reference evidence="1 2" key="1">
    <citation type="submission" date="2019-06" db="EMBL/GenBank/DDBJ databases">
        <title>Pseudomonas bimorpha sp. nov. isolated from bovine raw milk and skim milk concentrate.</title>
        <authorList>
            <person name="Hofmann K."/>
            <person name="Huptas C."/>
            <person name="Doll E."/>
            <person name="Scherer S."/>
            <person name="Wenning M."/>
        </authorList>
    </citation>
    <scope>NUCLEOTIDE SEQUENCE [LARGE SCALE GENOMIC DNA]</scope>
    <source>
        <strain evidence="1 2">DSM 108990</strain>
    </source>
</reference>
<evidence type="ECO:0000313" key="2">
    <source>
        <dbReference type="Proteomes" id="UP000317901"/>
    </source>
</evidence>
<dbReference type="Gene3D" id="1.20.120.740">
    <property type="entry name" value="YgfB uncharacterised protein family UPF0149, PF03695"/>
    <property type="match status" value="1"/>
</dbReference>
<comment type="caution">
    <text evidence="1">The sequence shown here is derived from an EMBL/GenBank/DDBJ whole genome shotgun (WGS) entry which is preliminary data.</text>
</comment>
<organism evidence="1 2">
    <name type="scientific">Pseudomonas saxonica</name>
    <dbReference type="NCBI Taxonomy" id="2600598"/>
    <lineage>
        <taxon>Bacteria</taxon>
        <taxon>Pseudomonadati</taxon>
        <taxon>Pseudomonadota</taxon>
        <taxon>Gammaproteobacteria</taxon>
        <taxon>Pseudomonadales</taxon>
        <taxon>Pseudomonadaceae</taxon>
        <taxon>Pseudomonas</taxon>
    </lineage>
</organism>
<proteinExistence type="predicted"/>
<name>A0A5C5Q361_9PSED</name>
<sequence length="184" mass="20527">MQNLPLNAAEFDLIDETLLKYGDDNSVLNACELDGYFTALVSSPTQLDIAQWFPGIWGGQNPDWQTTDDAKQLIELSVRHINTLARQLAEHRSAFTPRFEQTEHLGQTVTLAEEWCFGYLRGVAVANWPPLPAEQAALLQAISDCAEQDNFELPHDLDVAAHQQRVAALAPAALALHSFWMSQR</sequence>
<dbReference type="SUPFAM" id="SSF101327">
    <property type="entry name" value="YgfB-like"/>
    <property type="match status" value="1"/>
</dbReference>
<dbReference type="RefSeq" id="WP_146426128.1">
    <property type="nucleotide sequence ID" value="NZ_VFIP01000016.1"/>
</dbReference>
<dbReference type="NCBIfam" id="NF007704">
    <property type="entry name" value="PRK10396.1"/>
    <property type="match status" value="1"/>
</dbReference>
<dbReference type="AlphaFoldDB" id="A0A5C5Q361"/>
<dbReference type="Proteomes" id="UP000317901">
    <property type="component" value="Unassembled WGS sequence"/>
</dbReference>
<accession>A0A5C5Q361</accession>
<dbReference type="InterPro" id="IPR011978">
    <property type="entry name" value="YgfB-like"/>
</dbReference>
<protein>
    <submittedName>
        <fullName evidence="1">UPF0149 family protein</fullName>
    </submittedName>
</protein>
<gene>
    <name evidence="1" type="ORF">FJD37_10295</name>
</gene>
<dbReference type="NCBIfam" id="TIGR02292">
    <property type="entry name" value="ygfB_yecA"/>
    <property type="match status" value="1"/>
</dbReference>
<dbReference type="InterPro" id="IPR036255">
    <property type="entry name" value="YgfB-like_sf"/>
</dbReference>
<dbReference type="OrthoDB" id="570299at2"/>
<evidence type="ECO:0000313" key="1">
    <source>
        <dbReference type="EMBL" id="TWR95206.1"/>
    </source>
</evidence>
<dbReference type="Pfam" id="PF03695">
    <property type="entry name" value="UPF0149"/>
    <property type="match status" value="1"/>
</dbReference>